<comment type="caution">
    <text evidence="1">The sequence shown here is derived from an EMBL/GenBank/DDBJ whole genome shotgun (WGS) entry which is preliminary data.</text>
</comment>
<organism evidence="1 2">
    <name type="scientific">Pelagomonas calceolata</name>
    <dbReference type="NCBI Taxonomy" id="35677"/>
    <lineage>
        <taxon>Eukaryota</taxon>
        <taxon>Sar</taxon>
        <taxon>Stramenopiles</taxon>
        <taxon>Ochrophyta</taxon>
        <taxon>Pelagophyceae</taxon>
        <taxon>Pelagomonadales</taxon>
        <taxon>Pelagomonadaceae</taxon>
        <taxon>Pelagomonas</taxon>
    </lineage>
</organism>
<dbReference type="EMBL" id="CAKKNE010000005">
    <property type="protein sequence ID" value="CAH0376879.1"/>
    <property type="molecule type" value="Genomic_DNA"/>
</dbReference>
<sequence length="270" mass="29735">MNALPSANPQPSAFGTSELTTQLVLRLVDDDELLACGCVCKLLERSVDDAREGNILRARRHRRAKSPWHVDLANGDDAADGTRRRPLCSLGEALQLAIMFGIGNPFGEVVVHCASSGCPMRGCAADGCGDPVCAYHGSGVGEIIATEAMPIPHLKFEPSRCRHLGCQNVYCTVHHNARLGRCDICQRNLGVDLRSYCPAHRTRCRGARWRHDTGRIPRMKRWWTQRGSAAGEDPEFGALHECAYTLCETCMRDHKCGDMADLEAEAEDDY</sequence>
<evidence type="ECO:0000313" key="1">
    <source>
        <dbReference type="EMBL" id="CAH0376879.1"/>
    </source>
</evidence>
<dbReference type="Proteomes" id="UP000789595">
    <property type="component" value="Unassembled WGS sequence"/>
</dbReference>
<name>A0A8J2SUZ1_9STRA</name>
<dbReference type="AlphaFoldDB" id="A0A8J2SUZ1"/>
<protein>
    <submittedName>
        <fullName evidence="1">Uncharacterized protein</fullName>
    </submittedName>
</protein>
<proteinExistence type="predicted"/>
<keyword evidence="2" id="KW-1185">Reference proteome</keyword>
<accession>A0A8J2SUZ1</accession>
<evidence type="ECO:0000313" key="2">
    <source>
        <dbReference type="Proteomes" id="UP000789595"/>
    </source>
</evidence>
<gene>
    <name evidence="1" type="ORF">PECAL_5P14740</name>
</gene>
<reference evidence="1" key="1">
    <citation type="submission" date="2021-11" db="EMBL/GenBank/DDBJ databases">
        <authorList>
            <consortium name="Genoscope - CEA"/>
            <person name="William W."/>
        </authorList>
    </citation>
    <scope>NUCLEOTIDE SEQUENCE</scope>
</reference>